<proteinExistence type="predicted"/>
<evidence type="ECO:0000313" key="3">
    <source>
        <dbReference type="Proteomes" id="UP000001072"/>
    </source>
</evidence>
<dbReference type="RefSeq" id="XP_007419702.1">
    <property type="nucleotide sequence ID" value="XM_007419640.1"/>
</dbReference>
<dbReference type="VEuPathDB" id="FungiDB:MELLADRAFT_70265"/>
<dbReference type="HOGENOM" id="CLU_2197529_0_0_1"/>
<dbReference type="EMBL" id="GL883385">
    <property type="protein sequence ID" value="EGF97027.1"/>
    <property type="molecule type" value="Genomic_DNA"/>
</dbReference>
<reference evidence="3" key="1">
    <citation type="journal article" date="2011" name="Proc. Natl. Acad. Sci. U.S.A.">
        <title>Obligate biotrophy features unraveled by the genomic analysis of rust fungi.</title>
        <authorList>
            <person name="Duplessis S."/>
            <person name="Cuomo C.A."/>
            <person name="Lin Y.-C."/>
            <person name="Aerts A."/>
            <person name="Tisserant E."/>
            <person name="Veneault-Fourrey C."/>
            <person name="Joly D.L."/>
            <person name="Hacquard S."/>
            <person name="Amselem J."/>
            <person name="Cantarel B.L."/>
            <person name="Chiu R."/>
            <person name="Coutinho P.M."/>
            <person name="Feau N."/>
            <person name="Field M."/>
            <person name="Frey P."/>
            <person name="Gelhaye E."/>
            <person name="Goldberg J."/>
            <person name="Grabherr M.G."/>
            <person name="Kodira C.D."/>
            <person name="Kohler A."/>
            <person name="Kuees U."/>
            <person name="Lindquist E.A."/>
            <person name="Lucas S.M."/>
            <person name="Mago R."/>
            <person name="Mauceli E."/>
            <person name="Morin E."/>
            <person name="Murat C."/>
            <person name="Pangilinan J.L."/>
            <person name="Park R."/>
            <person name="Pearson M."/>
            <person name="Quesneville H."/>
            <person name="Rouhier N."/>
            <person name="Sakthikumar S."/>
            <person name="Salamov A.A."/>
            <person name="Schmutz J."/>
            <person name="Selles B."/>
            <person name="Shapiro H."/>
            <person name="Tanguay P."/>
            <person name="Tuskan G.A."/>
            <person name="Henrissat B."/>
            <person name="Van de Peer Y."/>
            <person name="Rouze P."/>
            <person name="Ellis J.G."/>
            <person name="Dodds P.N."/>
            <person name="Schein J.E."/>
            <person name="Zhong S."/>
            <person name="Hamelin R.C."/>
            <person name="Grigoriev I.V."/>
            <person name="Szabo L.J."/>
            <person name="Martin F."/>
        </authorList>
    </citation>
    <scope>NUCLEOTIDE SEQUENCE [LARGE SCALE GENOMIC DNA]</scope>
    <source>
        <strain evidence="3">98AG31 / pathotype 3-4-7</strain>
    </source>
</reference>
<dbReference type="GeneID" id="18931472"/>
<feature type="compositionally biased region" description="Acidic residues" evidence="1">
    <location>
        <begin position="80"/>
        <end position="89"/>
    </location>
</feature>
<feature type="region of interest" description="Disordered" evidence="1">
    <location>
        <begin position="71"/>
        <end position="101"/>
    </location>
</feature>
<keyword evidence="3" id="KW-1185">Reference proteome</keyword>
<accession>F4SEA0</accession>
<dbReference type="OrthoDB" id="10348441at2759"/>
<dbReference type="KEGG" id="mlr:MELLADRAFT_70265"/>
<dbReference type="InParanoid" id="F4SEA0"/>
<evidence type="ECO:0000256" key="1">
    <source>
        <dbReference type="SAM" id="MobiDB-lite"/>
    </source>
</evidence>
<protein>
    <submittedName>
        <fullName evidence="2">Uncharacterized protein</fullName>
    </submittedName>
</protein>
<feature type="region of interest" description="Disordered" evidence="1">
    <location>
        <begin position="30"/>
        <end position="59"/>
    </location>
</feature>
<dbReference type="Proteomes" id="UP000001072">
    <property type="component" value="Unassembled WGS sequence"/>
</dbReference>
<evidence type="ECO:0000313" key="2">
    <source>
        <dbReference type="EMBL" id="EGF97027.1"/>
    </source>
</evidence>
<name>F4SEA0_MELLP</name>
<gene>
    <name evidence="2" type="ORF">MELLADRAFT_70265</name>
</gene>
<dbReference type="AlphaFoldDB" id="F4SEA0"/>
<sequence>MIDIQTGHQSPAELGLVLCTCSECIKAKHTDSSGNEVSGLWINRGTERNHRRRMSTKPENTPLLEALANDFHAKASINDAEPEDSASDSDSDHIAGPEDPNVFKLVCQ</sequence>
<organism evidence="3">
    <name type="scientific">Melampsora larici-populina (strain 98AG31 / pathotype 3-4-7)</name>
    <name type="common">Poplar leaf rust fungus</name>
    <dbReference type="NCBI Taxonomy" id="747676"/>
    <lineage>
        <taxon>Eukaryota</taxon>
        <taxon>Fungi</taxon>
        <taxon>Dikarya</taxon>
        <taxon>Basidiomycota</taxon>
        <taxon>Pucciniomycotina</taxon>
        <taxon>Pucciniomycetes</taxon>
        <taxon>Pucciniales</taxon>
        <taxon>Melampsoraceae</taxon>
        <taxon>Melampsora</taxon>
    </lineage>
</organism>